<dbReference type="KEGG" id="aalt:CC77DRAFT_1040182"/>
<feature type="compositionally biased region" description="Polar residues" evidence="1">
    <location>
        <begin position="200"/>
        <end position="215"/>
    </location>
</feature>
<dbReference type="PANTHER" id="PTHR43591:SF24">
    <property type="entry name" value="2-METHOXY-6-POLYPRENYL-1,4-BENZOQUINOL METHYLASE, MITOCHONDRIAL"/>
    <property type="match status" value="1"/>
</dbReference>
<dbReference type="GO" id="GO:0008168">
    <property type="term" value="F:methyltransferase activity"/>
    <property type="evidence" value="ECO:0007669"/>
    <property type="project" value="UniProtKB-KW"/>
</dbReference>
<feature type="region of interest" description="Disordered" evidence="1">
    <location>
        <begin position="189"/>
        <end position="215"/>
    </location>
</feature>
<organism evidence="2 4">
    <name type="scientific">Alternaria alternata</name>
    <name type="common">Alternaria rot fungus</name>
    <name type="synonym">Torula alternata</name>
    <dbReference type="NCBI Taxonomy" id="5599"/>
    <lineage>
        <taxon>Eukaryota</taxon>
        <taxon>Fungi</taxon>
        <taxon>Dikarya</taxon>
        <taxon>Ascomycota</taxon>
        <taxon>Pezizomycotina</taxon>
        <taxon>Dothideomycetes</taxon>
        <taxon>Pleosporomycetidae</taxon>
        <taxon>Pleosporales</taxon>
        <taxon>Pleosporineae</taxon>
        <taxon>Pleosporaceae</taxon>
        <taxon>Alternaria</taxon>
        <taxon>Alternaria sect. Alternaria</taxon>
        <taxon>Alternaria alternata complex</taxon>
    </lineage>
</organism>
<dbReference type="VEuPathDB" id="FungiDB:CC77DRAFT_1040182"/>
<reference evidence="2 4" key="1">
    <citation type="submission" date="2016-05" db="EMBL/GenBank/DDBJ databases">
        <title>Comparative analysis of secretome profiles of manganese(II)-oxidizing ascomycete fungi.</title>
        <authorList>
            <consortium name="DOE Joint Genome Institute"/>
            <person name="Zeiner C.A."/>
            <person name="Purvine S.O."/>
            <person name="Zink E.M."/>
            <person name="Wu S."/>
            <person name="Pasa-Tolic L."/>
            <person name="Chaput D.L."/>
            <person name="Haridas S."/>
            <person name="Grigoriev I.V."/>
            <person name="Santelli C.M."/>
            <person name="Hansel C.M."/>
        </authorList>
    </citation>
    <scope>NUCLEOTIDE SEQUENCE [LARGE SCALE GENOMIC DNA]</scope>
    <source>
        <strain evidence="2 4">SRC1lrK2f</strain>
    </source>
</reference>
<dbReference type="GO" id="GO:0032259">
    <property type="term" value="P:methylation"/>
    <property type="evidence" value="ECO:0007669"/>
    <property type="project" value="UniProtKB-KW"/>
</dbReference>
<dbReference type="Proteomes" id="UP000291422">
    <property type="component" value="Unassembled WGS sequence"/>
</dbReference>
<dbReference type="PANTHER" id="PTHR43591">
    <property type="entry name" value="METHYLTRANSFERASE"/>
    <property type="match status" value="1"/>
</dbReference>
<protein>
    <submittedName>
        <fullName evidence="2">S-adenosyl-L-methionine-dependent methyltransferase</fullName>
    </submittedName>
</protein>
<proteinExistence type="predicted"/>
<dbReference type="OMA" id="DWAIEMS"/>
<dbReference type="CDD" id="cd02440">
    <property type="entry name" value="AdoMet_MTases"/>
    <property type="match status" value="1"/>
</dbReference>
<dbReference type="GeneID" id="29112790"/>
<feature type="compositionally biased region" description="Polar residues" evidence="1">
    <location>
        <begin position="28"/>
        <end position="37"/>
    </location>
</feature>
<evidence type="ECO:0000313" key="3">
    <source>
        <dbReference type="EMBL" id="RYN76117.1"/>
    </source>
</evidence>
<dbReference type="RefSeq" id="XP_018386571.1">
    <property type="nucleotide sequence ID" value="XM_018527196.1"/>
</dbReference>
<dbReference type="EMBL" id="PDXD01000013">
    <property type="protein sequence ID" value="RYN76117.1"/>
    <property type="molecule type" value="Genomic_DNA"/>
</dbReference>
<dbReference type="EMBL" id="KV441477">
    <property type="protein sequence ID" value="OAG21150.1"/>
    <property type="molecule type" value="Genomic_DNA"/>
</dbReference>
<dbReference type="InterPro" id="IPR029063">
    <property type="entry name" value="SAM-dependent_MTases_sf"/>
</dbReference>
<dbReference type="Pfam" id="PF13489">
    <property type="entry name" value="Methyltransf_23"/>
    <property type="match status" value="1"/>
</dbReference>
<reference evidence="3" key="3">
    <citation type="journal article" date="2019" name="J. ISSAAS">
        <title>Genomics, evolutionary history and diagnostics of the Alternaria alternata species group including apple and Asian pear pathotypes.</title>
        <authorList>
            <person name="Armitage A.D."/>
            <person name="Cockerton H.M."/>
            <person name="Sreenivasaprasad S."/>
            <person name="Woodhall J."/>
            <person name="Lane C."/>
            <person name="Harrison R.J."/>
            <person name="Clarkson J.P."/>
        </authorList>
    </citation>
    <scope>NUCLEOTIDE SEQUENCE</scope>
    <source>
        <strain evidence="3">FERA 1177</strain>
    </source>
</reference>
<dbReference type="Gene3D" id="3.40.50.150">
    <property type="entry name" value="Vaccinia Virus protein VP39"/>
    <property type="match status" value="1"/>
</dbReference>
<feature type="region of interest" description="Disordered" evidence="1">
    <location>
        <begin position="1"/>
        <end position="37"/>
    </location>
</feature>
<accession>A0A177DPL1</accession>
<evidence type="ECO:0000313" key="5">
    <source>
        <dbReference type="Proteomes" id="UP000291422"/>
    </source>
</evidence>
<dbReference type="SUPFAM" id="SSF53335">
    <property type="entry name" value="S-adenosyl-L-methionine-dependent methyltransferases"/>
    <property type="match status" value="1"/>
</dbReference>
<sequence length="430" mass="48569">MDEGQPPPEDVVAPHTGAPLKRPRADSESTASIESNRSARTLASDDLEYFHENGRTYGNETYYLPCVYKPHNDFIEQDRLSLQHEVFVRALHGKLTTAKLLPTTRRILDLGTGPGHWAVAMARQYPQAEVVGIDMTEWDIDTTEATLGDASVTWELDDLDVWGKEMDVDELINQLSTLDLATEMAHRNPVESLRKPKSTVDLNQRGGSSTPEESLTIDLSTLTPQPEPGWHFSDSFELIHLRNMKGSFTHWEEVYAEIYKSLSPGGCIELADWDLGQVPLGPGEITAANIPMPTLRKLYVAFMEASFKSGRPLGLFYMHHTYLEEAGFEDIRTTHVNVPVGRWPQDEAQKSLGKMMFVLGMEMFEPVCLRLLTTWGSKSRVWTAEEVRADIAVAQQEVKEYVERSERGEVEGWCASFKWVTARKSWHAEK</sequence>
<gene>
    <name evidence="3" type="ORF">AA0117_g6157</name>
    <name evidence="2" type="ORF">CC77DRAFT_1040182</name>
</gene>
<evidence type="ECO:0000313" key="4">
    <source>
        <dbReference type="Proteomes" id="UP000077248"/>
    </source>
</evidence>
<name>A0A177DPL1_ALTAL</name>
<reference evidence="5" key="2">
    <citation type="journal article" date="2019" name="bioRxiv">
        <title>Genomics, evolutionary history and diagnostics of the Alternaria alternata species group including apple and Asian pear pathotypes.</title>
        <authorList>
            <person name="Armitage A.D."/>
            <person name="Cockerton H.M."/>
            <person name="Sreenivasaprasad S."/>
            <person name="Woodhall J.W."/>
            <person name="Lane C.R."/>
            <person name="Harrison R.J."/>
            <person name="Clarkson J.P."/>
        </authorList>
    </citation>
    <scope>NUCLEOTIDE SEQUENCE [LARGE SCALE GENOMIC DNA]</scope>
    <source>
        <strain evidence="5">FERA 1177</strain>
    </source>
</reference>
<keyword evidence="2" id="KW-0808">Transferase</keyword>
<dbReference type="Proteomes" id="UP000077248">
    <property type="component" value="Unassembled WGS sequence"/>
</dbReference>
<keyword evidence="2" id="KW-0489">Methyltransferase</keyword>
<evidence type="ECO:0000313" key="2">
    <source>
        <dbReference type="EMBL" id="OAG21150.1"/>
    </source>
</evidence>
<dbReference type="AlphaFoldDB" id="A0A177DPL1"/>
<keyword evidence="4" id="KW-1185">Reference proteome</keyword>
<evidence type="ECO:0000256" key="1">
    <source>
        <dbReference type="SAM" id="MobiDB-lite"/>
    </source>
</evidence>